<sequence>MRISQLAERTGVAASTLRYYDERGILPARRTRSGYRVYDTADLERLRLITTAKRLGLPLEEIARLIDVWWGGACTQVKASLRPSVAARLAAVRKQAAELELFADSLCGALDRLDALPDDPGPCGPDCELIDVTDYITRSAPRPGSDPSGSAPAVACSLESADATGERIARWRAVLADARREEIEGGLRAVLPAERAGEVADLAAAEQRCCAFFSFALHFAHDAVSLEVRAPRQGRPMLDEIFGPADAEAAGDPGADAGTATARSPAR</sequence>
<dbReference type="Pfam" id="PF13411">
    <property type="entry name" value="MerR_1"/>
    <property type="match status" value="1"/>
</dbReference>
<dbReference type="PRINTS" id="PR00040">
    <property type="entry name" value="HTHMERR"/>
</dbReference>
<dbReference type="SUPFAM" id="SSF46955">
    <property type="entry name" value="Putative DNA-binding domain"/>
    <property type="match status" value="1"/>
</dbReference>
<dbReference type="InterPro" id="IPR009061">
    <property type="entry name" value="DNA-bd_dom_put_sf"/>
</dbReference>
<dbReference type="Proteomes" id="UP001499993">
    <property type="component" value="Unassembled WGS sequence"/>
</dbReference>
<gene>
    <name evidence="4" type="ORF">GCM10023224_13660</name>
</gene>
<dbReference type="Gene3D" id="1.10.1660.10">
    <property type="match status" value="1"/>
</dbReference>
<dbReference type="PROSITE" id="PS00552">
    <property type="entry name" value="HTH_MERR_1"/>
    <property type="match status" value="1"/>
</dbReference>
<evidence type="ECO:0000313" key="5">
    <source>
        <dbReference type="Proteomes" id="UP001499993"/>
    </source>
</evidence>
<dbReference type="RefSeq" id="WP_345555901.1">
    <property type="nucleotide sequence ID" value="NZ_BAABIK010000005.1"/>
</dbReference>
<dbReference type="PANTHER" id="PTHR30204">
    <property type="entry name" value="REDOX-CYCLING DRUG-SENSING TRANSCRIPTIONAL ACTIVATOR SOXR"/>
    <property type="match status" value="1"/>
</dbReference>
<dbReference type="PANTHER" id="PTHR30204:SF97">
    <property type="entry name" value="MERR FAMILY REGULATORY PROTEIN"/>
    <property type="match status" value="1"/>
</dbReference>
<dbReference type="CDD" id="cd00592">
    <property type="entry name" value="HTH_MerR-like"/>
    <property type="match status" value="1"/>
</dbReference>
<name>A0ABP9GBD0_9ACTN</name>
<keyword evidence="5" id="KW-1185">Reference proteome</keyword>
<dbReference type="InterPro" id="IPR000551">
    <property type="entry name" value="MerR-type_HTH_dom"/>
</dbReference>
<evidence type="ECO:0000259" key="3">
    <source>
        <dbReference type="PROSITE" id="PS50937"/>
    </source>
</evidence>
<comment type="caution">
    <text evidence="4">The sequence shown here is derived from an EMBL/GenBank/DDBJ whole genome shotgun (WGS) entry which is preliminary data.</text>
</comment>
<keyword evidence="1" id="KW-0238">DNA-binding</keyword>
<protein>
    <submittedName>
        <fullName evidence="4">MerR family transcriptional regulator</fullName>
    </submittedName>
</protein>
<organism evidence="4 5">
    <name type="scientific">Streptomonospora halophila</name>
    <dbReference type="NCBI Taxonomy" id="427369"/>
    <lineage>
        <taxon>Bacteria</taxon>
        <taxon>Bacillati</taxon>
        <taxon>Actinomycetota</taxon>
        <taxon>Actinomycetes</taxon>
        <taxon>Streptosporangiales</taxon>
        <taxon>Nocardiopsidaceae</taxon>
        <taxon>Streptomonospora</taxon>
    </lineage>
</organism>
<accession>A0ABP9GBD0</accession>
<dbReference type="PROSITE" id="PS50937">
    <property type="entry name" value="HTH_MERR_2"/>
    <property type="match status" value="1"/>
</dbReference>
<feature type="domain" description="HTH merR-type" evidence="3">
    <location>
        <begin position="1"/>
        <end position="68"/>
    </location>
</feature>
<evidence type="ECO:0000256" key="2">
    <source>
        <dbReference type="SAM" id="MobiDB-lite"/>
    </source>
</evidence>
<reference evidence="5" key="1">
    <citation type="journal article" date="2019" name="Int. J. Syst. Evol. Microbiol.">
        <title>The Global Catalogue of Microorganisms (GCM) 10K type strain sequencing project: providing services to taxonomists for standard genome sequencing and annotation.</title>
        <authorList>
            <consortium name="The Broad Institute Genomics Platform"/>
            <consortium name="The Broad Institute Genome Sequencing Center for Infectious Disease"/>
            <person name="Wu L."/>
            <person name="Ma J."/>
        </authorList>
    </citation>
    <scope>NUCLEOTIDE SEQUENCE [LARGE SCALE GENOMIC DNA]</scope>
    <source>
        <strain evidence="5">JCM 18123</strain>
    </source>
</reference>
<dbReference type="EMBL" id="BAABIK010000005">
    <property type="protein sequence ID" value="GAA4934386.1"/>
    <property type="molecule type" value="Genomic_DNA"/>
</dbReference>
<dbReference type="SMART" id="SM00422">
    <property type="entry name" value="HTH_MERR"/>
    <property type="match status" value="1"/>
</dbReference>
<proteinExistence type="predicted"/>
<evidence type="ECO:0000256" key="1">
    <source>
        <dbReference type="ARBA" id="ARBA00023125"/>
    </source>
</evidence>
<feature type="region of interest" description="Disordered" evidence="2">
    <location>
        <begin position="243"/>
        <end position="267"/>
    </location>
</feature>
<dbReference type="InterPro" id="IPR047057">
    <property type="entry name" value="MerR_fam"/>
</dbReference>
<evidence type="ECO:0000313" key="4">
    <source>
        <dbReference type="EMBL" id="GAA4934386.1"/>
    </source>
</evidence>